<proteinExistence type="predicted"/>
<dbReference type="PANTHER" id="PTHR43861:SF1">
    <property type="entry name" value="TRANS-ACONITATE 2-METHYLTRANSFERASE"/>
    <property type="match status" value="1"/>
</dbReference>
<dbReference type="GO" id="GO:0008168">
    <property type="term" value="F:methyltransferase activity"/>
    <property type="evidence" value="ECO:0007669"/>
    <property type="project" value="UniProtKB-KW"/>
</dbReference>
<name>A0ABS3VMY2_MICEH</name>
<dbReference type="EMBL" id="WVUH01000042">
    <property type="protein sequence ID" value="MBO4205900.1"/>
    <property type="molecule type" value="Genomic_DNA"/>
</dbReference>
<evidence type="ECO:0000313" key="4">
    <source>
        <dbReference type="EMBL" id="MBO4205900.1"/>
    </source>
</evidence>
<reference evidence="4 5" key="1">
    <citation type="submission" date="2019-12" db="EMBL/GenBank/DDBJ databases">
        <title>Whole genome sequencing of endophytic Actinobacterium Micromonospora sp. MPMI6T.</title>
        <authorList>
            <person name="Evv R."/>
            <person name="Podile A.R."/>
        </authorList>
    </citation>
    <scope>NUCLEOTIDE SEQUENCE [LARGE SCALE GENOMIC DNA]</scope>
    <source>
        <strain evidence="4 5">MPMI6</strain>
    </source>
</reference>
<protein>
    <submittedName>
        <fullName evidence="4">Methyltransferase domain-containing protein</fullName>
    </submittedName>
</protein>
<organism evidence="4 5">
    <name type="scientific">Micromonospora echinofusca</name>
    <dbReference type="NCBI Taxonomy" id="47858"/>
    <lineage>
        <taxon>Bacteria</taxon>
        <taxon>Bacillati</taxon>
        <taxon>Actinomycetota</taxon>
        <taxon>Actinomycetes</taxon>
        <taxon>Micromonosporales</taxon>
        <taxon>Micromonosporaceae</taxon>
        <taxon>Micromonospora</taxon>
    </lineage>
</organism>
<comment type="caution">
    <text evidence="4">The sequence shown here is derived from an EMBL/GenBank/DDBJ whole genome shotgun (WGS) entry which is preliminary data.</text>
</comment>
<evidence type="ECO:0000256" key="2">
    <source>
        <dbReference type="ARBA" id="ARBA00022679"/>
    </source>
</evidence>
<dbReference type="Proteomes" id="UP000823521">
    <property type="component" value="Unassembled WGS sequence"/>
</dbReference>
<keyword evidence="1 4" id="KW-0489">Methyltransferase</keyword>
<dbReference type="InterPro" id="IPR041698">
    <property type="entry name" value="Methyltransf_25"/>
</dbReference>
<dbReference type="Gene3D" id="3.40.50.150">
    <property type="entry name" value="Vaccinia Virus protein VP39"/>
    <property type="match status" value="1"/>
</dbReference>
<gene>
    <name evidence="4" type="ORF">GSF22_07755</name>
</gene>
<accession>A0ABS3VMY2</accession>
<dbReference type="PANTHER" id="PTHR43861">
    <property type="entry name" value="TRANS-ACONITATE 2-METHYLTRANSFERASE-RELATED"/>
    <property type="match status" value="1"/>
</dbReference>
<keyword evidence="2" id="KW-0808">Transferase</keyword>
<evidence type="ECO:0000256" key="1">
    <source>
        <dbReference type="ARBA" id="ARBA00022603"/>
    </source>
</evidence>
<evidence type="ECO:0000259" key="3">
    <source>
        <dbReference type="Pfam" id="PF13649"/>
    </source>
</evidence>
<dbReference type="InterPro" id="IPR029063">
    <property type="entry name" value="SAM-dependent_MTases_sf"/>
</dbReference>
<dbReference type="RefSeq" id="WP_208812329.1">
    <property type="nucleotide sequence ID" value="NZ_WVUH01000042.1"/>
</dbReference>
<dbReference type="Pfam" id="PF13649">
    <property type="entry name" value="Methyltransf_25"/>
    <property type="match status" value="1"/>
</dbReference>
<evidence type="ECO:0000313" key="5">
    <source>
        <dbReference type="Proteomes" id="UP000823521"/>
    </source>
</evidence>
<feature type="domain" description="Methyltransferase" evidence="3">
    <location>
        <begin position="25"/>
        <end position="122"/>
    </location>
</feature>
<dbReference type="SUPFAM" id="SSF53335">
    <property type="entry name" value="S-adenosyl-L-methionine-dependent methyltransferases"/>
    <property type="match status" value="1"/>
</dbReference>
<sequence>MAKKSVPERLSWVVDLMSVDPSDQVLEIGCGRGVAVDLVCERLTSGKITAIDRSEKAIQGAAERNSGWVADGRADLRVAAIESAEFGGQTFDKIFAVNVNLFWVRSPAKELALFQRILAPGGAVYLCWEPPGAGKAVEIDKKVSRALADHGWQSETVTGQAGDAALICLVARPS</sequence>
<dbReference type="CDD" id="cd02440">
    <property type="entry name" value="AdoMet_MTases"/>
    <property type="match status" value="1"/>
</dbReference>
<dbReference type="GO" id="GO:0032259">
    <property type="term" value="P:methylation"/>
    <property type="evidence" value="ECO:0007669"/>
    <property type="project" value="UniProtKB-KW"/>
</dbReference>
<keyword evidence="5" id="KW-1185">Reference proteome</keyword>